<sequence>MEELQLIYLKSPKHGKFGSPIYGASSTTATRRTEAHHHHHHNISDDHYHHLFRDETGEKSVVPAKIIHPDALTQHQDGVIHDIGSLPVPQSVEDAFNNRRSLRSITAVKPEGAPDVDRRTHRLKMSAPPAKAGSPPALPIYDAMAPGPSLAPAPASGPGGPHHHFDGESQENFWNLYVGCRGPLDSSLGSILAYNNPLNSANALQRWFDLFYTIYSKFLNRYWRISRSKEAPFSDRFLWIVKKLHVDEDALLRSEFAMPNDIYTHTCRT</sequence>
<evidence type="ECO:0000256" key="1">
    <source>
        <dbReference type="SAM" id="MobiDB-lite"/>
    </source>
</evidence>
<dbReference type="AlphaFoldDB" id="A0AAN7QY85"/>
<dbReference type="PANTHER" id="PTHR32499">
    <property type="entry name" value="FASCICLIN-LIKE ARABINOGALACTAN PROTEIN 16"/>
    <property type="match status" value="1"/>
</dbReference>
<dbReference type="Proteomes" id="UP001345219">
    <property type="component" value="Chromosome 13"/>
</dbReference>
<dbReference type="EMBL" id="JAXIOK010000001">
    <property type="protein sequence ID" value="KAK4779553.1"/>
    <property type="molecule type" value="Genomic_DNA"/>
</dbReference>
<evidence type="ECO:0000313" key="2">
    <source>
        <dbReference type="EMBL" id="KAK4779553.1"/>
    </source>
</evidence>
<gene>
    <name evidence="2" type="ORF">SAY87_015659</name>
</gene>
<dbReference type="InterPro" id="IPR044654">
    <property type="entry name" value="FLA15/16/17/18"/>
</dbReference>
<keyword evidence="3" id="KW-1185">Reference proteome</keyword>
<protein>
    <submittedName>
        <fullName evidence="2">Uncharacterized protein</fullName>
    </submittedName>
</protein>
<evidence type="ECO:0000313" key="3">
    <source>
        <dbReference type="Proteomes" id="UP001345219"/>
    </source>
</evidence>
<feature type="region of interest" description="Disordered" evidence="1">
    <location>
        <begin position="19"/>
        <end position="44"/>
    </location>
</feature>
<dbReference type="PANTHER" id="PTHR32499:SF3">
    <property type="entry name" value="FASCICLIN-LIKE ARABINOGALACTAN PROTEIN 16"/>
    <property type="match status" value="1"/>
</dbReference>
<proteinExistence type="predicted"/>
<organism evidence="2 3">
    <name type="scientific">Trapa incisa</name>
    <dbReference type="NCBI Taxonomy" id="236973"/>
    <lineage>
        <taxon>Eukaryota</taxon>
        <taxon>Viridiplantae</taxon>
        <taxon>Streptophyta</taxon>
        <taxon>Embryophyta</taxon>
        <taxon>Tracheophyta</taxon>
        <taxon>Spermatophyta</taxon>
        <taxon>Magnoliopsida</taxon>
        <taxon>eudicotyledons</taxon>
        <taxon>Gunneridae</taxon>
        <taxon>Pentapetalae</taxon>
        <taxon>rosids</taxon>
        <taxon>malvids</taxon>
        <taxon>Myrtales</taxon>
        <taxon>Lythraceae</taxon>
        <taxon>Trapa</taxon>
    </lineage>
</organism>
<comment type="caution">
    <text evidence="2">The sequence shown here is derived from an EMBL/GenBank/DDBJ whole genome shotgun (WGS) entry which is preliminary data.</text>
</comment>
<accession>A0AAN7QY85</accession>
<reference evidence="2 3" key="1">
    <citation type="journal article" date="2023" name="Hortic Res">
        <title>Pangenome of water caltrop reveals structural variations and asymmetric subgenome divergence after allopolyploidization.</title>
        <authorList>
            <person name="Zhang X."/>
            <person name="Chen Y."/>
            <person name="Wang L."/>
            <person name="Yuan Y."/>
            <person name="Fang M."/>
            <person name="Shi L."/>
            <person name="Lu R."/>
            <person name="Comes H.P."/>
            <person name="Ma Y."/>
            <person name="Chen Y."/>
            <person name="Huang G."/>
            <person name="Zhou Y."/>
            <person name="Zheng Z."/>
            <person name="Qiu Y."/>
        </authorList>
    </citation>
    <scope>NUCLEOTIDE SEQUENCE [LARGE SCALE GENOMIC DNA]</scope>
    <source>
        <tissue evidence="2">Roots</tissue>
    </source>
</reference>
<name>A0AAN7QY85_9MYRT</name>